<dbReference type="AlphaFoldDB" id="A0A1G6TG33"/>
<dbReference type="Proteomes" id="UP000198757">
    <property type="component" value="Unassembled WGS sequence"/>
</dbReference>
<name>A0A1G6TG33_NIADE</name>
<accession>A0A1G6TG33</accession>
<keyword evidence="3" id="KW-1185">Reference proteome</keyword>
<keyword evidence="1" id="KW-0472">Membrane</keyword>
<evidence type="ECO:0000313" key="2">
    <source>
        <dbReference type="EMBL" id="SDD27305.1"/>
    </source>
</evidence>
<evidence type="ECO:0000256" key="1">
    <source>
        <dbReference type="SAM" id="Phobius"/>
    </source>
</evidence>
<dbReference type="EMBL" id="FMZO01000007">
    <property type="protein sequence ID" value="SDD27305.1"/>
    <property type="molecule type" value="Genomic_DNA"/>
</dbReference>
<dbReference type="STRING" id="1285928.SAMN04487894_107184"/>
<reference evidence="3" key="1">
    <citation type="submission" date="2016-10" db="EMBL/GenBank/DDBJ databases">
        <authorList>
            <person name="Varghese N."/>
            <person name="Submissions S."/>
        </authorList>
    </citation>
    <scope>NUCLEOTIDE SEQUENCE [LARGE SCALE GENOMIC DNA]</scope>
    <source>
        <strain evidence="3">DSM 25811 / CCM 8410 / LMG 26954 / E90</strain>
    </source>
</reference>
<gene>
    <name evidence="2" type="ORF">SAMN04487894_107184</name>
</gene>
<keyword evidence="1" id="KW-0812">Transmembrane</keyword>
<protein>
    <submittedName>
        <fullName evidence="2">Uncharacterized protein</fullName>
    </submittedName>
</protein>
<evidence type="ECO:0000313" key="3">
    <source>
        <dbReference type="Proteomes" id="UP000198757"/>
    </source>
</evidence>
<sequence>MKTKKIIGLVMLIVIGGLVLLTFVLYSTIKTKSTDISKYAPYNNWIGKTVTLDKQTVLVMEKARLNGDKSYPYLLLDSLHPDWQYLEEREKNGDYTKVVVFPAGLKLHIKKAIQFTGGVSGNSTPMIFGTLFHNGKEYKTGYQWGQRQIARYMDKIKECWHFHRAPWQTRPDTVFYALPDAQWW</sequence>
<feature type="transmembrane region" description="Helical" evidence="1">
    <location>
        <begin position="6"/>
        <end position="29"/>
    </location>
</feature>
<proteinExistence type="predicted"/>
<organism evidence="2 3">
    <name type="scientific">Niabella drilacis (strain DSM 25811 / CCM 8410 / CCUG 62505 / LMG 26954 / E90)</name>
    <dbReference type="NCBI Taxonomy" id="1285928"/>
    <lineage>
        <taxon>Bacteria</taxon>
        <taxon>Pseudomonadati</taxon>
        <taxon>Bacteroidota</taxon>
        <taxon>Chitinophagia</taxon>
        <taxon>Chitinophagales</taxon>
        <taxon>Chitinophagaceae</taxon>
        <taxon>Niabella</taxon>
    </lineage>
</organism>
<keyword evidence="1" id="KW-1133">Transmembrane helix</keyword>